<feature type="compositionally biased region" description="Polar residues" evidence="1">
    <location>
        <begin position="111"/>
        <end position="135"/>
    </location>
</feature>
<proteinExistence type="predicted"/>
<gene>
    <name evidence="2" type="ORF">Amon01_000871300</name>
</gene>
<feature type="region of interest" description="Disordered" evidence="1">
    <location>
        <begin position="108"/>
        <end position="176"/>
    </location>
</feature>
<sequence>MEKELSIIDAIVVNLVATRQYYEFQYQHLSTLIGLLSGFKSEKQQELKDDTDIFKKESEKDLKYFTDKLSDLKNKIQVLGEDIDKRVATRQKLVGLFESLKMVNDLDSGNKKNVNTDGQSSSNPSSKPDTTSDNLQLPLMEIREELDENDNIVSSKVSPYDPNHLADSLTTSSKQL</sequence>
<accession>A0A9W6Z7B3</accession>
<dbReference type="EMBL" id="BSXU01008253">
    <property type="protein sequence ID" value="GMG59960.1"/>
    <property type="molecule type" value="Genomic_DNA"/>
</dbReference>
<reference evidence="2" key="1">
    <citation type="submission" date="2023-04" db="EMBL/GenBank/DDBJ databases">
        <title>Ambrosiozyma monospora NBRC 1965.</title>
        <authorList>
            <person name="Ichikawa N."/>
            <person name="Sato H."/>
            <person name="Tonouchi N."/>
        </authorList>
    </citation>
    <scope>NUCLEOTIDE SEQUENCE</scope>
    <source>
        <strain evidence="2">NBRC 1965</strain>
    </source>
</reference>
<evidence type="ECO:0000313" key="2">
    <source>
        <dbReference type="EMBL" id="GMG59960.1"/>
    </source>
</evidence>
<evidence type="ECO:0000313" key="3">
    <source>
        <dbReference type="Proteomes" id="UP001165063"/>
    </source>
</evidence>
<keyword evidence="3" id="KW-1185">Reference proteome</keyword>
<dbReference type="OrthoDB" id="21413at2759"/>
<organism evidence="2 3">
    <name type="scientific">Ambrosiozyma monospora</name>
    <name type="common">Yeast</name>
    <name type="synonym">Endomycopsis monosporus</name>
    <dbReference type="NCBI Taxonomy" id="43982"/>
    <lineage>
        <taxon>Eukaryota</taxon>
        <taxon>Fungi</taxon>
        <taxon>Dikarya</taxon>
        <taxon>Ascomycota</taxon>
        <taxon>Saccharomycotina</taxon>
        <taxon>Pichiomycetes</taxon>
        <taxon>Pichiales</taxon>
        <taxon>Pichiaceae</taxon>
        <taxon>Ambrosiozyma</taxon>
    </lineage>
</organism>
<dbReference type="AlphaFoldDB" id="A0A9W6Z7B3"/>
<name>A0A9W6Z7B3_AMBMO</name>
<comment type="caution">
    <text evidence="2">The sequence shown here is derived from an EMBL/GenBank/DDBJ whole genome shotgun (WGS) entry which is preliminary data.</text>
</comment>
<protein>
    <submittedName>
        <fullName evidence="2">Unnamed protein product</fullName>
    </submittedName>
</protein>
<dbReference type="Proteomes" id="UP001165063">
    <property type="component" value="Unassembled WGS sequence"/>
</dbReference>
<evidence type="ECO:0000256" key="1">
    <source>
        <dbReference type="SAM" id="MobiDB-lite"/>
    </source>
</evidence>